<reference evidence="2" key="2">
    <citation type="submission" date="2022-01" db="EMBL/GenBank/DDBJ databases">
        <authorList>
            <person name="Yamashiro T."/>
            <person name="Shiraishi A."/>
            <person name="Satake H."/>
            <person name="Nakayama K."/>
        </authorList>
    </citation>
    <scope>NUCLEOTIDE SEQUENCE</scope>
</reference>
<reference evidence="2" key="1">
    <citation type="journal article" date="2022" name="Int. J. Mol. Sci.">
        <title>Draft Genome of Tanacetum Coccineum: Genomic Comparison of Closely Related Tanacetum-Family Plants.</title>
        <authorList>
            <person name="Yamashiro T."/>
            <person name="Shiraishi A."/>
            <person name="Nakayama K."/>
            <person name="Satake H."/>
        </authorList>
    </citation>
    <scope>NUCLEOTIDE SEQUENCE</scope>
</reference>
<name>A0ABQ5AFK7_9ASTR</name>
<accession>A0ABQ5AFK7</accession>
<evidence type="ECO:0000313" key="3">
    <source>
        <dbReference type="Proteomes" id="UP001151760"/>
    </source>
</evidence>
<dbReference type="PANTHER" id="PTHR31286">
    <property type="entry name" value="GLYCINE-RICH CELL WALL STRUCTURAL PROTEIN 1.8-LIKE"/>
    <property type="match status" value="1"/>
</dbReference>
<comment type="caution">
    <text evidence="2">The sequence shown here is derived from an EMBL/GenBank/DDBJ whole genome shotgun (WGS) entry which is preliminary data.</text>
</comment>
<dbReference type="SUPFAM" id="SSF56219">
    <property type="entry name" value="DNase I-like"/>
    <property type="match status" value="1"/>
</dbReference>
<proteinExistence type="predicted"/>
<dbReference type="InterPro" id="IPR040256">
    <property type="entry name" value="At4g02000-like"/>
</dbReference>
<dbReference type="Proteomes" id="UP001151760">
    <property type="component" value="Unassembled WGS sequence"/>
</dbReference>
<dbReference type="InterPro" id="IPR036691">
    <property type="entry name" value="Endo/exonu/phosph_ase_sf"/>
</dbReference>
<dbReference type="EMBL" id="BQNB010012269">
    <property type="protein sequence ID" value="GJT01425.1"/>
    <property type="molecule type" value="Genomic_DNA"/>
</dbReference>
<evidence type="ECO:0000256" key="1">
    <source>
        <dbReference type="SAM" id="MobiDB-lite"/>
    </source>
</evidence>
<feature type="region of interest" description="Disordered" evidence="1">
    <location>
        <begin position="551"/>
        <end position="572"/>
    </location>
</feature>
<keyword evidence="3" id="KW-1185">Reference proteome</keyword>
<sequence length="1144" mass="130646">MQNTTLYLYPTTSLLTAEISTANLQHQLYLNMNSYTYELFACHDEHHTDVDPPERGEKSEKGQFNRTKLTFLGIEAHSIVDKPTTGLIYLNSKDEKRVMYLMEIVKLCDATLEKVLKEVKIKIFQCEPWKKLPLLGELDRDIMKAFERDISKRLSHRQQMRRWESFVNGRPILPTIKLIEGVSLEACLVTKGATLEANLVTNGITLDASLVAKQSTVDSRTGADAEIRPLYDSNIVSEVHHDLFENLFVHGIQNHEQPESIPDTYVVNEKNINIISDISNMDPDRDKGEHDYVDDEQLLAYFPALINNLKSDVEKFKNVNLQLNCFEKSLVNEMKDDFKYVMSPKNEFDETCLIFDIQQEFFKTQFESVKSESVKTQFTSLKGLAQVLKQGPWLIRNIPLMLTKWSPNMSLSKDKVTKVPVWVKLHKVPVVAYSEDGLSLIATQIGNPIMLDAFASAMCVDSWGRIRYARALIEVSANKELKKEVTMAVPNIDDEVVSHTLEKIKVEYEWNPLIVLNAMCLVMRLINAVNMSMRSLNLLIVDPSGDDGEAATFGDTNKKDNTNKDDSDSEVEECSRMEYTGFEPCPKTIGGNLPSERRHLWSDLGMHKYVVRGFPWVLMGDFNVALNLEDSFSGSSTLNSAMYDFKACVNKIEVMDINATGLHFTWNQKPKGGGGVLKKLDRIMGNIDFIDTFPGAYAIFQPYRILDHSPAVLKLPTLTSPKPKPFKFFNFLAFKTRFIEVMESHWNTQIDGHNMFKVVSKMKLLKKPLRKLLHDQGNLYERVNNLRLKLDEVQKALDTNLADSILREEECVYVQAFNEAKLDEERFLKQKAKVDWLEAGDTNSAYFHKTIKCRNQRSRIDSILNTDNVEVSGNLVPDVFVSHYEQFLGSSTDCNILNEEGLFSNKVPADIASNMVRDVTNDEIKAAMFDIGDDRAPGPDGYTSVFFKKGWDIVGDDICNALINVCFADDLFIFARGDVESSRVIMDSLKEFKLTSGLIPSIPKSTAYFWLLNRDCKILVEKAKNRIGDWKNKSLSFAGRLQLCMDLIPPFLQDILLYLLPMGNKRTAKSVFGKLILAASAYFIWMEQNNRTFKNTRRSPEEICDLIMVTVRLKLISFRFKNTIVVRQLLERWKMPNNFRLYGN</sequence>
<organism evidence="2 3">
    <name type="scientific">Tanacetum coccineum</name>
    <dbReference type="NCBI Taxonomy" id="301880"/>
    <lineage>
        <taxon>Eukaryota</taxon>
        <taxon>Viridiplantae</taxon>
        <taxon>Streptophyta</taxon>
        <taxon>Embryophyta</taxon>
        <taxon>Tracheophyta</taxon>
        <taxon>Spermatophyta</taxon>
        <taxon>Magnoliopsida</taxon>
        <taxon>eudicotyledons</taxon>
        <taxon>Gunneridae</taxon>
        <taxon>Pentapetalae</taxon>
        <taxon>asterids</taxon>
        <taxon>campanulids</taxon>
        <taxon>Asterales</taxon>
        <taxon>Asteraceae</taxon>
        <taxon>Asteroideae</taxon>
        <taxon>Anthemideae</taxon>
        <taxon>Anthemidinae</taxon>
        <taxon>Tanacetum</taxon>
    </lineage>
</organism>
<dbReference type="Gene3D" id="3.60.10.10">
    <property type="entry name" value="Endonuclease/exonuclease/phosphatase"/>
    <property type="match status" value="1"/>
</dbReference>
<protein>
    <submittedName>
        <fullName evidence="2">Zinc knuckle CX2CX4HX4C containing protein</fullName>
    </submittedName>
</protein>
<evidence type="ECO:0000313" key="2">
    <source>
        <dbReference type="EMBL" id="GJT01425.1"/>
    </source>
</evidence>
<dbReference type="PANTHER" id="PTHR31286:SF99">
    <property type="entry name" value="DUF4283 DOMAIN-CONTAINING PROTEIN"/>
    <property type="match status" value="1"/>
</dbReference>
<feature type="compositionally biased region" description="Basic and acidic residues" evidence="1">
    <location>
        <begin position="556"/>
        <end position="566"/>
    </location>
</feature>
<gene>
    <name evidence="2" type="ORF">Tco_0822594</name>
</gene>